<proteinExistence type="predicted"/>
<evidence type="ECO:0000313" key="2">
    <source>
        <dbReference type="Proteomes" id="UP000000813"/>
    </source>
</evidence>
<dbReference type="KEGG" id="atu:Atu5439"/>
<name>Q8U5S1_AGRFC</name>
<keyword evidence="1" id="KW-0614">Plasmid</keyword>
<gene>
    <name evidence="1" type="ordered locus">Atu5439</name>
</gene>
<reference evidence="1 2" key="1">
    <citation type="journal article" date="2001" name="Science">
        <title>The genome of the natural genetic engineer Agrobacterium tumefaciens C58.</title>
        <authorList>
            <person name="Wood D.W."/>
            <person name="Setubal J.C."/>
            <person name="Kaul R."/>
            <person name="Monks D.E."/>
            <person name="Kitajima J.P."/>
            <person name="Okura V.K."/>
            <person name="Zhou Y."/>
            <person name="Chen L."/>
            <person name="Wood G.E."/>
            <person name="Almeida N.F.Jr."/>
            <person name="Woo L."/>
            <person name="Chen Y."/>
            <person name="Paulsen I.T."/>
            <person name="Eisen J.A."/>
            <person name="Karp P.D."/>
            <person name="Bovee D.Sr."/>
            <person name="Chapman P."/>
            <person name="Clendenning J."/>
            <person name="Deatherage G."/>
            <person name="Gillet W."/>
            <person name="Grant C."/>
            <person name="Kutyavin T."/>
            <person name="Levy R."/>
            <person name="Li M.J."/>
            <person name="McClelland E."/>
            <person name="Palmieri A."/>
            <person name="Raymond C."/>
            <person name="Rouse G."/>
            <person name="Saenphimmachak C."/>
            <person name="Wu Z."/>
            <person name="Romero P."/>
            <person name="Gordon D."/>
            <person name="Zhang S."/>
            <person name="Yoo H."/>
            <person name="Tao Y."/>
            <person name="Biddle P."/>
            <person name="Jung M."/>
            <person name="Krespan W."/>
            <person name="Perry M."/>
            <person name="Gordon-Kamm B."/>
            <person name="Liao L."/>
            <person name="Kim S."/>
            <person name="Hendrick C."/>
            <person name="Zhao Z.Y."/>
            <person name="Dolan M."/>
            <person name="Chumley F."/>
            <person name="Tingey S.V."/>
            <person name="Tomb J.F."/>
            <person name="Gordon M.P."/>
            <person name="Olson M.V."/>
            <person name="Nester E.W."/>
        </authorList>
    </citation>
    <scope>NUCLEOTIDE SEQUENCE [LARGE SCALE GENOMIC DNA]</scope>
    <source>
        <strain evidence="2">C58 / ATCC 33970</strain>
    </source>
</reference>
<dbReference type="Proteomes" id="UP000000813">
    <property type="component" value="Plasmid At"/>
</dbReference>
<dbReference type="EMBL" id="AE007872">
    <property type="protein sequence ID" value="AAK90814.2"/>
    <property type="molecule type" value="Genomic_DNA"/>
</dbReference>
<dbReference type="EnsemblBacteria" id="AAK90814">
    <property type="protein sequence ID" value="AAK90814"/>
    <property type="gene ID" value="Atu5439"/>
</dbReference>
<geneLocation type="plasmid" evidence="1 2">
    <name>At</name>
</geneLocation>
<dbReference type="OrthoDB" id="7347529at2"/>
<dbReference type="Pfam" id="PF06475">
    <property type="entry name" value="Glycolipid_bind"/>
    <property type="match status" value="1"/>
</dbReference>
<sequence length="188" mass="21278">MAVVRWKDWEGHGLEHCLYSESDDGLVLEGVVAGTRHGAYGGYYYVLTDTNFQTREVRVVYVGGPSLHVESDGRGNWRDVIRNRPLPNLTGCIDVDIGITPATNTLPIKRLKLQAQESSDIVVAYVPLPDQIDGDFLPQRAEQRYTCLTPNRRYRYEGLFRAFTAELEVDDAGLVLDYPQTFRRAVIE</sequence>
<accession>Q8U5S1</accession>
<organism evidence="1 2">
    <name type="scientific">Agrobacterium fabrum (strain C58 / ATCC 33970)</name>
    <name type="common">Agrobacterium tumefaciens (strain C58)</name>
    <dbReference type="NCBI Taxonomy" id="176299"/>
    <lineage>
        <taxon>Bacteria</taxon>
        <taxon>Pseudomonadati</taxon>
        <taxon>Pseudomonadota</taxon>
        <taxon>Alphaproteobacteria</taxon>
        <taxon>Hyphomicrobiales</taxon>
        <taxon>Rhizobiaceae</taxon>
        <taxon>Rhizobium/Agrobacterium group</taxon>
        <taxon>Agrobacterium</taxon>
        <taxon>Agrobacterium tumefaciens complex</taxon>
    </lineage>
</organism>
<dbReference type="eggNOG" id="COG3554">
    <property type="taxonomic scope" value="Bacteria"/>
</dbReference>
<dbReference type="SUPFAM" id="SSF159275">
    <property type="entry name" value="PA1994-like"/>
    <property type="match status" value="1"/>
</dbReference>
<protein>
    <submittedName>
        <fullName evidence="1">Uncharacterized protein</fullName>
    </submittedName>
</protein>
<reference evidence="1 2" key="2">
    <citation type="journal article" date="2001" name="Science">
        <title>Genome sequence of the plant pathogen and biotechnology agent Agrobacterium tumefaciens C58.</title>
        <authorList>
            <person name="Goodner B."/>
            <person name="Hinkle G."/>
            <person name="Gattung S."/>
            <person name="Miller N."/>
            <person name="Blanchard M."/>
            <person name="Qurollo B."/>
            <person name="Goldman B.S."/>
            <person name="Cao Y."/>
            <person name="Askenazi M."/>
            <person name="Halling C."/>
            <person name="Mullin L."/>
            <person name="Houmiel K."/>
            <person name="Gordon J."/>
            <person name="Vaudin M."/>
            <person name="Iartchouk O."/>
            <person name="Epp A."/>
            <person name="Liu F."/>
            <person name="Wollam C."/>
            <person name="Allinger M."/>
            <person name="Doughty D."/>
            <person name="Scott C."/>
            <person name="Lappas C."/>
            <person name="Markelz B."/>
            <person name="Flanagan C."/>
            <person name="Crowell C."/>
            <person name="Gurson J."/>
            <person name="Lomo C."/>
            <person name="Sear C."/>
            <person name="Strub G."/>
            <person name="Cielo C."/>
            <person name="Slater S."/>
        </authorList>
    </citation>
    <scope>NUCLEOTIDE SEQUENCE [LARGE SCALE GENOMIC DNA]</scope>
    <source>
        <strain evidence="2">C58 / ATCC 33970</strain>
    </source>
</reference>
<evidence type="ECO:0000313" key="1">
    <source>
        <dbReference type="EMBL" id="AAK90814.2"/>
    </source>
</evidence>
<dbReference type="HOGENOM" id="CLU_055771_2_1_5"/>
<dbReference type="InterPro" id="IPR009467">
    <property type="entry name" value="Glycolipid-bd_prot_put"/>
</dbReference>
<dbReference type="AlphaFoldDB" id="Q8U5S1"/>
<keyword evidence="2" id="KW-1185">Reference proteome</keyword>